<organism evidence="1 2">
    <name type="scientific">Streptomyces cellulosae</name>
    <dbReference type="NCBI Taxonomy" id="1968"/>
    <lineage>
        <taxon>Bacteria</taxon>
        <taxon>Bacillati</taxon>
        <taxon>Actinomycetota</taxon>
        <taxon>Actinomycetes</taxon>
        <taxon>Kitasatosporales</taxon>
        <taxon>Streptomycetaceae</taxon>
        <taxon>Streptomyces</taxon>
    </lineage>
</organism>
<reference evidence="1 2" key="1">
    <citation type="submission" date="2024-09" db="EMBL/GenBank/DDBJ databases">
        <title>The Natural Products Discovery Center: Release of the First 8490 Sequenced Strains for Exploring Actinobacteria Biosynthetic Diversity.</title>
        <authorList>
            <person name="Kalkreuter E."/>
            <person name="Kautsar S.A."/>
            <person name="Yang D."/>
            <person name="Bader C.D."/>
            <person name="Teijaro C.N."/>
            <person name="Fluegel L."/>
            <person name="Davis C.M."/>
            <person name="Simpson J.R."/>
            <person name="Lauterbach L."/>
            <person name="Steele A.D."/>
            <person name="Gui C."/>
            <person name="Meng S."/>
            <person name="Li G."/>
            <person name="Viehrig K."/>
            <person name="Ye F."/>
            <person name="Su P."/>
            <person name="Kiefer A.F."/>
            <person name="Nichols A."/>
            <person name="Cepeda A.J."/>
            <person name="Yan W."/>
            <person name="Fan B."/>
            <person name="Jiang Y."/>
            <person name="Adhikari A."/>
            <person name="Zheng C.-J."/>
            <person name="Schuster L."/>
            <person name="Cowan T.M."/>
            <person name="Smanski M.J."/>
            <person name="Chevrette M.G."/>
            <person name="De Carvalho L.P.S."/>
            <person name="Shen B."/>
        </authorList>
    </citation>
    <scope>NUCLEOTIDE SEQUENCE [LARGE SCALE GENOMIC DNA]</scope>
    <source>
        <strain evidence="1 2">NPDC057399</strain>
    </source>
</reference>
<sequence length="77" mass="8263">MLLYMLLFGLDATLAAARAVADLMGEYLAALYRLDVLTILASVQVLVMIGASVEADVRRVVAGAVRRAVTSLAARRR</sequence>
<evidence type="ECO:0000313" key="1">
    <source>
        <dbReference type="EMBL" id="MFE7965377.1"/>
    </source>
</evidence>
<evidence type="ECO:0008006" key="3">
    <source>
        <dbReference type="Google" id="ProtNLM"/>
    </source>
</evidence>
<comment type="caution">
    <text evidence="1">The sequence shown here is derived from an EMBL/GenBank/DDBJ whole genome shotgun (WGS) entry which is preliminary data.</text>
</comment>
<evidence type="ECO:0000313" key="2">
    <source>
        <dbReference type="Proteomes" id="UP001600650"/>
    </source>
</evidence>
<proteinExistence type="predicted"/>
<dbReference type="Proteomes" id="UP001600650">
    <property type="component" value="Unassembled WGS sequence"/>
</dbReference>
<name>A0ABW6JJ24_STRCE</name>
<keyword evidence="2" id="KW-1185">Reference proteome</keyword>
<accession>A0ABW6JJ24</accession>
<protein>
    <recommendedName>
        <fullName evidence="3">ABC transmembrane type-1 domain-containing protein</fullName>
    </recommendedName>
</protein>
<dbReference type="EMBL" id="JBHVBU010000058">
    <property type="protein sequence ID" value="MFE7965377.1"/>
    <property type="molecule type" value="Genomic_DNA"/>
</dbReference>
<dbReference type="RefSeq" id="WP_381727238.1">
    <property type="nucleotide sequence ID" value="NZ_JBHVBU010000058.1"/>
</dbReference>
<gene>
    <name evidence="1" type="ORF">ACFU0X_20475</name>
</gene>